<dbReference type="EMBL" id="LR796418">
    <property type="protein sequence ID" value="CAB4143768.1"/>
    <property type="molecule type" value="Genomic_DNA"/>
</dbReference>
<evidence type="ECO:0000313" key="2">
    <source>
        <dbReference type="EMBL" id="CAB4163014.1"/>
    </source>
</evidence>
<sequence length="72" mass="8445">MKSYLTTSSNNSCVLFVDQQHVEIINNTQYLSKLYPEIKKIYPDMLSLHITSSTLYEYAKDEVLLFENFDSE</sequence>
<organism evidence="1">
    <name type="scientific">uncultured Caudovirales phage</name>
    <dbReference type="NCBI Taxonomy" id="2100421"/>
    <lineage>
        <taxon>Viruses</taxon>
        <taxon>Duplodnaviria</taxon>
        <taxon>Heunggongvirae</taxon>
        <taxon>Uroviricota</taxon>
        <taxon>Caudoviricetes</taxon>
        <taxon>Peduoviridae</taxon>
        <taxon>Maltschvirus</taxon>
        <taxon>Maltschvirus maltsch</taxon>
    </lineage>
</organism>
<proteinExistence type="predicted"/>
<protein>
    <submittedName>
        <fullName evidence="1">Uncharacterized protein</fullName>
    </submittedName>
</protein>
<dbReference type="EMBL" id="LR796737">
    <property type="protein sequence ID" value="CAB4163014.1"/>
    <property type="molecule type" value="Genomic_DNA"/>
</dbReference>
<evidence type="ECO:0000313" key="1">
    <source>
        <dbReference type="EMBL" id="CAB4143768.1"/>
    </source>
</evidence>
<accession>A0A6J5MAQ2</accession>
<name>A0A6J5MAQ2_9CAUD</name>
<reference evidence="1" key="1">
    <citation type="submission" date="2020-04" db="EMBL/GenBank/DDBJ databases">
        <authorList>
            <person name="Chiriac C."/>
            <person name="Salcher M."/>
            <person name="Ghai R."/>
            <person name="Kavagutti S V."/>
        </authorList>
    </citation>
    <scope>NUCLEOTIDE SEQUENCE</scope>
</reference>
<gene>
    <name evidence="1" type="ORF">UFOVP436_230</name>
    <name evidence="2" type="ORF">UFOVP784_230</name>
</gene>